<keyword evidence="7" id="KW-0720">Serine protease</keyword>
<dbReference type="PANTHER" id="PTHR11757:SF19">
    <property type="entry name" value="PROLYL ENDOPEPTIDASE-LIKE"/>
    <property type="match status" value="1"/>
</dbReference>
<dbReference type="InterPro" id="IPR023302">
    <property type="entry name" value="Pept_S9A_N"/>
</dbReference>
<dbReference type="SUPFAM" id="SSF50993">
    <property type="entry name" value="Peptidase/esterase 'gauge' domain"/>
    <property type="match status" value="1"/>
</dbReference>
<evidence type="ECO:0000256" key="1">
    <source>
        <dbReference type="ARBA" id="ARBA00004418"/>
    </source>
</evidence>
<comment type="subcellular location">
    <subcellularLocation>
        <location evidence="1">Periplasm</location>
    </subcellularLocation>
</comment>
<evidence type="ECO:0000256" key="8">
    <source>
        <dbReference type="ARBA" id="ARBA00060121"/>
    </source>
</evidence>
<name>A0A3R5UWV1_ORNRH</name>
<proteinExistence type="inferred from homology"/>
<evidence type="ECO:0000256" key="2">
    <source>
        <dbReference type="ARBA" id="ARBA00005228"/>
    </source>
</evidence>
<evidence type="ECO:0000256" key="5">
    <source>
        <dbReference type="ARBA" id="ARBA00022764"/>
    </source>
</evidence>
<gene>
    <name evidence="12" type="ORF">EQP59_03200</name>
</gene>
<keyword evidence="4" id="KW-0732">Signal</keyword>
<dbReference type="PRINTS" id="PR00862">
    <property type="entry name" value="PROLIGOPTASE"/>
</dbReference>
<evidence type="ECO:0000256" key="4">
    <source>
        <dbReference type="ARBA" id="ARBA00022729"/>
    </source>
</evidence>
<dbReference type="RefSeq" id="WP_128500920.1">
    <property type="nucleotide sequence ID" value="NZ_CP035107.1"/>
</dbReference>
<evidence type="ECO:0000313" key="13">
    <source>
        <dbReference type="Proteomes" id="UP000287701"/>
    </source>
</evidence>
<evidence type="ECO:0000259" key="10">
    <source>
        <dbReference type="Pfam" id="PF00326"/>
    </source>
</evidence>
<dbReference type="InterPro" id="IPR029058">
    <property type="entry name" value="AB_hydrolase_fold"/>
</dbReference>
<dbReference type="FunFam" id="3.40.50.1820:FF:000005">
    <property type="entry name" value="Prolyl endopeptidase"/>
    <property type="match status" value="1"/>
</dbReference>
<dbReference type="GO" id="GO:0006508">
    <property type="term" value="P:proteolysis"/>
    <property type="evidence" value="ECO:0007669"/>
    <property type="project" value="UniProtKB-KW"/>
</dbReference>
<dbReference type="InterPro" id="IPR002470">
    <property type="entry name" value="Peptidase_S9A"/>
</dbReference>
<dbReference type="Pfam" id="PF02897">
    <property type="entry name" value="Peptidase_S9_N"/>
    <property type="match status" value="1"/>
</dbReference>
<protein>
    <recommendedName>
        <fullName evidence="9">Proline-specific endopeptidase</fullName>
    </recommendedName>
</protein>
<dbReference type="Gene3D" id="2.130.10.120">
    <property type="entry name" value="Prolyl oligopeptidase, N-terminal domain"/>
    <property type="match status" value="1"/>
</dbReference>
<evidence type="ECO:0000256" key="3">
    <source>
        <dbReference type="ARBA" id="ARBA00022670"/>
    </source>
</evidence>
<keyword evidence="6" id="KW-0378">Hydrolase</keyword>
<evidence type="ECO:0000256" key="7">
    <source>
        <dbReference type="ARBA" id="ARBA00022825"/>
    </source>
</evidence>
<keyword evidence="5" id="KW-0574">Periplasm</keyword>
<dbReference type="EMBL" id="CP035107">
    <property type="protein sequence ID" value="QAR30429.1"/>
    <property type="molecule type" value="Genomic_DNA"/>
</dbReference>
<evidence type="ECO:0000256" key="9">
    <source>
        <dbReference type="ARBA" id="ARBA00081187"/>
    </source>
</evidence>
<dbReference type="SUPFAM" id="SSF53474">
    <property type="entry name" value="alpha/beta-Hydrolases"/>
    <property type="match status" value="1"/>
</dbReference>
<dbReference type="Pfam" id="PF00326">
    <property type="entry name" value="Peptidase_S9"/>
    <property type="match status" value="1"/>
</dbReference>
<keyword evidence="3" id="KW-0645">Protease</keyword>
<feature type="domain" description="Peptidase S9 prolyl oligopeptidase catalytic" evidence="10">
    <location>
        <begin position="475"/>
        <end position="687"/>
    </location>
</feature>
<dbReference type="PANTHER" id="PTHR11757">
    <property type="entry name" value="PROTEASE FAMILY S9A OLIGOPEPTIDASE"/>
    <property type="match status" value="1"/>
</dbReference>
<dbReference type="GO" id="GO:0004252">
    <property type="term" value="F:serine-type endopeptidase activity"/>
    <property type="evidence" value="ECO:0007669"/>
    <property type="project" value="InterPro"/>
</dbReference>
<dbReference type="InterPro" id="IPR051543">
    <property type="entry name" value="Serine_Peptidase_S9A"/>
</dbReference>
<evidence type="ECO:0000259" key="11">
    <source>
        <dbReference type="Pfam" id="PF02897"/>
    </source>
</evidence>
<dbReference type="Proteomes" id="UP000287701">
    <property type="component" value="Chromosome"/>
</dbReference>
<reference evidence="12 13" key="1">
    <citation type="submission" date="2019-01" db="EMBL/GenBank/DDBJ databases">
        <title>Whole Genome of Ornithobacterium rhinotracheale FARPER-174b.</title>
        <authorList>
            <person name="Tataje-Lavanda L.A."/>
            <person name="Montalvan A."/>
            <person name="Montesinos R."/>
            <person name="Zimic M."/>
            <person name="Fernandez-Sanchez M."/>
            <person name="Fernandez-Diaz M."/>
        </authorList>
    </citation>
    <scope>NUCLEOTIDE SEQUENCE [LARGE SCALE GENOMIC DNA]</scope>
    <source>
        <strain evidence="12 13">FARPER-174b</strain>
    </source>
</reference>
<sequence>MNTPNWPNIPFPKAEQKDYVRDIHGERVNDPYFWMNAYFKKTEDSPAVLAHLEQENIYAEEMMADTKNLQDQLFVEMRSRIKEKDESVPTFINGYYYYTRTEEGKQYYKFCRKKASLDAPEEILLDVDEMAEGKAYFNAKGFSISPNNELLAFSVDEVSRRQYKIFIKDLKTGKIYDEGIQNTSGSSVWANDNQTIFYTENNTETLLSEKIKRHQLGTQASEDVCVHHEQDPTNYIGVYKSKNRDYILIYSSATTSSEERFIKASEPFSEFQVFQKRRKDVLYSVVPLEDRFLIMTNDQAENFKLMQCPLDKTTVEHWEEIIPHRSDVLLESVEEFKDFLVITERFNGLTRLVIQNRKTKEEKLVSFDDPTYVVYPSGNEEYNSQELRFVYNSMVTPPSVYDENMVTGERKLLKQQEVLGDFNKDLYTSERLFATAQDGTKIPISIVYKKDTPRNENTPLLLYGYGSYGYSLDASFSTTRLSLLNRGFVFAIAHVRGGEEMGRAWYENGKLLKKKNTFNDFIDCVKFLIQENYTSPAHLYAEGGSAGGLLMGAIANQAPELWNGIIAQVPFVDVINTMLDETIPLTTNEYDEWGNPNNEEFYHYMKSYSPYENIKAQKYPNMLITTGLHDSQVQYFEPAKWAAKLRDFNQGETKILFKTEMDFGHGGASGRFDYLKETAFEFAFLFKLEGITQ</sequence>
<dbReference type="GO" id="GO:0042597">
    <property type="term" value="C:periplasmic space"/>
    <property type="evidence" value="ECO:0007669"/>
    <property type="project" value="UniProtKB-SubCell"/>
</dbReference>
<dbReference type="OrthoDB" id="9801421at2"/>
<evidence type="ECO:0000256" key="6">
    <source>
        <dbReference type="ARBA" id="ARBA00022801"/>
    </source>
</evidence>
<accession>A0A3R5UWV1</accession>
<feature type="domain" description="Peptidase S9A N-terminal" evidence="11">
    <location>
        <begin position="14"/>
        <end position="416"/>
    </location>
</feature>
<comment type="function">
    <text evidence="8">Cleaves peptide bonds on the C-terminal side of prolyl residues within peptides that are up to approximately 30 amino acids long. Has an absolute requirement for an X-Pro bond in the trans configuration immediately preceding the Pro-Y scissible bond.</text>
</comment>
<evidence type="ECO:0000313" key="12">
    <source>
        <dbReference type="EMBL" id="QAR30429.1"/>
    </source>
</evidence>
<organism evidence="12 13">
    <name type="scientific">Ornithobacterium rhinotracheale</name>
    <dbReference type="NCBI Taxonomy" id="28251"/>
    <lineage>
        <taxon>Bacteria</taxon>
        <taxon>Pseudomonadati</taxon>
        <taxon>Bacteroidota</taxon>
        <taxon>Flavobacteriia</taxon>
        <taxon>Flavobacteriales</taxon>
        <taxon>Weeksellaceae</taxon>
        <taxon>Ornithobacterium</taxon>
    </lineage>
</organism>
<dbReference type="InterPro" id="IPR001375">
    <property type="entry name" value="Peptidase_S9_cat"/>
</dbReference>
<dbReference type="AlphaFoldDB" id="A0A3R5UWV1"/>
<dbReference type="Gene3D" id="3.40.50.1820">
    <property type="entry name" value="alpha/beta hydrolase"/>
    <property type="match status" value="1"/>
</dbReference>
<comment type="similarity">
    <text evidence="2">Belongs to the peptidase S9A family.</text>
</comment>